<evidence type="ECO:0000313" key="5">
    <source>
        <dbReference type="Proteomes" id="UP000789405"/>
    </source>
</evidence>
<evidence type="ECO:0000256" key="1">
    <source>
        <dbReference type="PROSITE-ProRule" id="PRU10141"/>
    </source>
</evidence>
<accession>A0A9N9P4K3</accession>
<dbReference type="PROSITE" id="PS00107">
    <property type="entry name" value="PROTEIN_KINASE_ATP"/>
    <property type="match status" value="1"/>
</dbReference>
<organism evidence="4 5">
    <name type="scientific">Dentiscutata erythropus</name>
    <dbReference type="NCBI Taxonomy" id="1348616"/>
    <lineage>
        <taxon>Eukaryota</taxon>
        <taxon>Fungi</taxon>
        <taxon>Fungi incertae sedis</taxon>
        <taxon>Mucoromycota</taxon>
        <taxon>Glomeromycotina</taxon>
        <taxon>Glomeromycetes</taxon>
        <taxon>Diversisporales</taxon>
        <taxon>Gigasporaceae</taxon>
        <taxon>Dentiscutata</taxon>
    </lineage>
</organism>
<keyword evidence="1" id="KW-0067">ATP-binding</keyword>
<evidence type="ECO:0000259" key="3">
    <source>
        <dbReference type="PROSITE" id="PS50011"/>
    </source>
</evidence>
<dbReference type="EMBL" id="CAJVPY010037589">
    <property type="protein sequence ID" value="CAG8803100.1"/>
    <property type="molecule type" value="Genomic_DNA"/>
</dbReference>
<sequence length="161" mass="18591">ILKKDDQNSINNSSVMPLLESTSSEPKQVQNHKNQIVPKFPPIVDMIEPISKNSRENELHLQMTIVSSMTSQSYESADEIIEYRRIAKEALEKPLRRKKHSLKELNVKMFNFSHFEELKHVGSGGYANVYSAKLNGQRYALKSLRNTLRLEHKEAISFIHE</sequence>
<feature type="binding site" evidence="1">
    <location>
        <position position="142"/>
    </location>
    <ligand>
        <name>ATP</name>
        <dbReference type="ChEBI" id="CHEBI:30616"/>
    </ligand>
</feature>
<dbReference type="Gene3D" id="3.30.200.20">
    <property type="entry name" value="Phosphorylase Kinase, domain 1"/>
    <property type="match status" value="1"/>
</dbReference>
<keyword evidence="1" id="KW-0547">Nucleotide-binding</keyword>
<feature type="region of interest" description="Disordered" evidence="2">
    <location>
        <begin position="1"/>
        <end position="33"/>
    </location>
</feature>
<feature type="non-terminal residue" evidence="4">
    <location>
        <position position="1"/>
    </location>
</feature>
<feature type="domain" description="Protein kinase" evidence="3">
    <location>
        <begin position="115"/>
        <end position="161"/>
    </location>
</feature>
<proteinExistence type="predicted"/>
<evidence type="ECO:0000256" key="2">
    <source>
        <dbReference type="SAM" id="MobiDB-lite"/>
    </source>
</evidence>
<dbReference type="AlphaFoldDB" id="A0A9N9P4K3"/>
<comment type="caution">
    <text evidence="4">The sequence shown here is derived from an EMBL/GenBank/DDBJ whole genome shotgun (WGS) entry which is preliminary data.</text>
</comment>
<keyword evidence="5" id="KW-1185">Reference proteome</keyword>
<dbReference type="OrthoDB" id="2382068at2759"/>
<dbReference type="GO" id="GO:0005524">
    <property type="term" value="F:ATP binding"/>
    <property type="evidence" value="ECO:0007669"/>
    <property type="project" value="UniProtKB-UniRule"/>
</dbReference>
<evidence type="ECO:0000313" key="4">
    <source>
        <dbReference type="EMBL" id="CAG8803100.1"/>
    </source>
</evidence>
<dbReference type="Proteomes" id="UP000789405">
    <property type="component" value="Unassembled WGS sequence"/>
</dbReference>
<dbReference type="PROSITE" id="PS50011">
    <property type="entry name" value="PROTEIN_KINASE_DOM"/>
    <property type="match status" value="1"/>
</dbReference>
<dbReference type="InterPro" id="IPR000719">
    <property type="entry name" value="Prot_kinase_dom"/>
</dbReference>
<dbReference type="SUPFAM" id="SSF56112">
    <property type="entry name" value="Protein kinase-like (PK-like)"/>
    <property type="match status" value="1"/>
</dbReference>
<reference evidence="4" key="1">
    <citation type="submission" date="2021-06" db="EMBL/GenBank/DDBJ databases">
        <authorList>
            <person name="Kallberg Y."/>
            <person name="Tangrot J."/>
            <person name="Rosling A."/>
        </authorList>
    </citation>
    <scope>NUCLEOTIDE SEQUENCE</scope>
    <source>
        <strain evidence="4">MA453B</strain>
    </source>
</reference>
<protein>
    <submittedName>
        <fullName evidence="4">10468_t:CDS:1</fullName>
    </submittedName>
</protein>
<dbReference type="InterPro" id="IPR017441">
    <property type="entry name" value="Protein_kinase_ATP_BS"/>
</dbReference>
<feature type="compositionally biased region" description="Polar residues" evidence="2">
    <location>
        <begin position="8"/>
        <end position="33"/>
    </location>
</feature>
<gene>
    <name evidence="4" type="ORF">DERYTH_LOCUS23825</name>
</gene>
<name>A0A9N9P4K3_9GLOM</name>
<dbReference type="GO" id="GO:0004672">
    <property type="term" value="F:protein kinase activity"/>
    <property type="evidence" value="ECO:0007669"/>
    <property type="project" value="InterPro"/>
</dbReference>
<feature type="non-terminal residue" evidence="4">
    <location>
        <position position="161"/>
    </location>
</feature>
<dbReference type="InterPro" id="IPR011009">
    <property type="entry name" value="Kinase-like_dom_sf"/>
</dbReference>